<feature type="compositionally biased region" description="Basic residues" evidence="1">
    <location>
        <begin position="83"/>
        <end position="93"/>
    </location>
</feature>
<feature type="region of interest" description="Disordered" evidence="1">
    <location>
        <begin position="232"/>
        <end position="255"/>
    </location>
</feature>
<evidence type="ECO:0000259" key="2">
    <source>
        <dbReference type="PROSITE" id="PS51134"/>
    </source>
</evidence>
<dbReference type="EMBL" id="UINC01037349">
    <property type="protein sequence ID" value="SVB32699.1"/>
    <property type="molecule type" value="Genomic_DNA"/>
</dbReference>
<feature type="domain" description="TFIIB-type" evidence="2">
    <location>
        <begin position="3"/>
        <end position="34"/>
    </location>
</feature>
<name>A0A382D3K7_9ZZZZ</name>
<dbReference type="AlphaFoldDB" id="A0A382D3K7"/>
<reference evidence="3" key="1">
    <citation type="submission" date="2018-05" db="EMBL/GenBank/DDBJ databases">
        <authorList>
            <person name="Lanie J.A."/>
            <person name="Ng W.-L."/>
            <person name="Kazmierczak K.M."/>
            <person name="Andrzejewski T.M."/>
            <person name="Davidsen T.M."/>
            <person name="Wayne K.J."/>
            <person name="Tettelin H."/>
            <person name="Glass J.I."/>
            <person name="Rusch D."/>
            <person name="Podicherti R."/>
            <person name="Tsui H.-C.T."/>
            <person name="Winkler M.E."/>
        </authorList>
    </citation>
    <scope>NUCLEOTIDE SEQUENCE</scope>
</reference>
<proteinExistence type="predicted"/>
<feature type="region of interest" description="Disordered" evidence="1">
    <location>
        <begin position="37"/>
        <end position="102"/>
    </location>
</feature>
<organism evidence="3">
    <name type="scientific">marine metagenome</name>
    <dbReference type="NCBI Taxonomy" id="408172"/>
    <lineage>
        <taxon>unclassified sequences</taxon>
        <taxon>metagenomes</taxon>
        <taxon>ecological metagenomes</taxon>
    </lineage>
</organism>
<dbReference type="Gene3D" id="2.20.25.10">
    <property type="match status" value="1"/>
</dbReference>
<evidence type="ECO:0000256" key="1">
    <source>
        <dbReference type="SAM" id="MobiDB-lite"/>
    </source>
</evidence>
<gene>
    <name evidence="3" type="ORF">METZ01_LOCUS185553</name>
</gene>
<dbReference type="PROSITE" id="PS51134">
    <property type="entry name" value="ZF_TFIIB"/>
    <property type="match status" value="1"/>
</dbReference>
<dbReference type="InterPro" id="IPR013137">
    <property type="entry name" value="Znf_TFIIB"/>
</dbReference>
<evidence type="ECO:0000313" key="3">
    <source>
        <dbReference type="EMBL" id="SVB32699.1"/>
    </source>
</evidence>
<feature type="compositionally biased region" description="Basic and acidic residues" evidence="1">
    <location>
        <begin position="65"/>
        <end position="79"/>
    </location>
</feature>
<sequence length="255" mass="29148">MAEDGKCSECGSRNIDRGGRDYEAVCEDCGLVLESGVDTNAPRSEVDERGRLLSPSPTVKQVSVLRKDPSKRAGDREWTLPRARTRGVGKKKRDATERLEELQEQVDEIKARREQFDLEIEKERSEQSEDFEDRINLLTEGRKKIEEEHAELMVQKIRPLLNRLSSSQRPQEDESEWMVYQQAKYLLGLGPNEGEVAIADRIKELMPGVNWFALRDGNKRKPGFVVVDISKPGIPERAPRDESGARMWTPAKERM</sequence>
<dbReference type="SUPFAM" id="SSF57783">
    <property type="entry name" value="Zinc beta-ribbon"/>
    <property type="match status" value="1"/>
</dbReference>
<accession>A0A382D3K7</accession>
<protein>
    <recommendedName>
        <fullName evidence="2">TFIIB-type domain-containing protein</fullName>
    </recommendedName>
</protein>